<dbReference type="CTD" id="20202759"/>
<dbReference type="EMBL" id="AMQM01003257">
    <property type="status" value="NOT_ANNOTATED_CDS"/>
    <property type="molecule type" value="Genomic_DNA"/>
</dbReference>
<feature type="region of interest" description="Disordered" evidence="1">
    <location>
        <begin position="670"/>
        <end position="690"/>
    </location>
</feature>
<feature type="region of interest" description="Disordered" evidence="1">
    <location>
        <begin position="512"/>
        <end position="531"/>
    </location>
</feature>
<organism evidence="3 4">
    <name type="scientific">Helobdella robusta</name>
    <name type="common">Californian leech</name>
    <dbReference type="NCBI Taxonomy" id="6412"/>
    <lineage>
        <taxon>Eukaryota</taxon>
        <taxon>Metazoa</taxon>
        <taxon>Spiralia</taxon>
        <taxon>Lophotrochozoa</taxon>
        <taxon>Annelida</taxon>
        <taxon>Clitellata</taxon>
        <taxon>Hirudinea</taxon>
        <taxon>Rhynchobdellida</taxon>
        <taxon>Glossiphoniidae</taxon>
        <taxon>Helobdella</taxon>
    </lineage>
</organism>
<dbReference type="AlphaFoldDB" id="T1F1Q9"/>
<dbReference type="InParanoid" id="T1F1Q9"/>
<accession>T1F1Q9</accession>
<dbReference type="EMBL" id="KB096080">
    <property type="protein sequence ID" value="ESO08449.1"/>
    <property type="molecule type" value="Genomic_DNA"/>
</dbReference>
<reference evidence="4" key="1">
    <citation type="submission" date="2012-12" db="EMBL/GenBank/DDBJ databases">
        <authorList>
            <person name="Hellsten U."/>
            <person name="Grimwood J."/>
            <person name="Chapman J.A."/>
            <person name="Shapiro H."/>
            <person name="Aerts A."/>
            <person name="Otillar R.P."/>
            <person name="Terry A.Y."/>
            <person name="Boore J.L."/>
            <person name="Simakov O."/>
            <person name="Marletaz F."/>
            <person name="Cho S.-J."/>
            <person name="Edsinger-Gonzales E."/>
            <person name="Havlak P."/>
            <person name="Kuo D.-H."/>
            <person name="Larsson T."/>
            <person name="Lv J."/>
            <person name="Arendt D."/>
            <person name="Savage R."/>
            <person name="Osoegawa K."/>
            <person name="de Jong P."/>
            <person name="Lindberg D.R."/>
            <person name="Seaver E.C."/>
            <person name="Weisblat D.A."/>
            <person name="Putnam N.H."/>
            <person name="Grigoriev I.V."/>
            <person name="Rokhsar D.S."/>
        </authorList>
    </citation>
    <scope>NUCLEOTIDE SEQUENCE</scope>
</reference>
<dbReference type="KEGG" id="hro:HELRODRAFT_169292"/>
<keyword evidence="4" id="KW-1185">Reference proteome</keyword>
<proteinExistence type="predicted"/>
<protein>
    <submittedName>
        <fullName evidence="2 3">Uncharacterized protein</fullName>
    </submittedName>
</protein>
<evidence type="ECO:0000256" key="1">
    <source>
        <dbReference type="SAM" id="MobiDB-lite"/>
    </source>
</evidence>
<dbReference type="HOGENOM" id="CLU_339285_0_0_1"/>
<dbReference type="Proteomes" id="UP000015101">
    <property type="component" value="Unassembled WGS sequence"/>
</dbReference>
<evidence type="ECO:0000313" key="2">
    <source>
        <dbReference type="EMBL" id="ESO08449.1"/>
    </source>
</evidence>
<evidence type="ECO:0000313" key="3">
    <source>
        <dbReference type="EnsemblMetazoa" id="HelroP169292"/>
    </source>
</evidence>
<dbReference type="GeneID" id="20202759"/>
<gene>
    <name evidence="3" type="primary">20202759</name>
    <name evidence="2" type="ORF">HELRODRAFT_169292</name>
</gene>
<evidence type="ECO:0000313" key="4">
    <source>
        <dbReference type="Proteomes" id="UP000015101"/>
    </source>
</evidence>
<dbReference type="EnsemblMetazoa" id="HelroT169292">
    <property type="protein sequence ID" value="HelroP169292"/>
    <property type="gene ID" value="HelroG169292"/>
</dbReference>
<reference evidence="2 4" key="2">
    <citation type="journal article" date="2013" name="Nature">
        <title>Insights into bilaterian evolution from three spiralian genomes.</title>
        <authorList>
            <person name="Simakov O."/>
            <person name="Marletaz F."/>
            <person name="Cho S.J."/>
            <person name="Edsinger-Gonzales E."/>
            <person name="Havlak P."/>
            <person name="Hellsten U."/>
            <person name="Kuo D.H."/>
            <person name="Larsson T."/>
            <person name="Lv J."/>
            <person name="Arendt D."/>
            <person name="Savage R."/>
            <person name="Osoegawa K."/>
            <person name="de Jong P."/>
            <person name="Grimwood J."/>
            <person name="Chapman J.A."/>
            <person name="Shapiro H."/>
            <person name="Aerts A."/>
            <person name="Otillar R.P."/>
            <person name="Terry A.Y."/>
            <person name="Boore J.L."/>
            <person name="Grigoriev I.V."/>
            <person name="Lindberg D.R."/>
            <person name="Seaver E.C."/>
            <person name="Weisblat D.A."/>
            <person name="Putnam N.H."/>
            <person name="Rokhsar D.S."/>
        </authorList>
    </citation>
    <scope>NUCLEOTIDE SEQUENCE</scope>
</reference>
<dbReference type="RefSeq" id="XP_009013379.1">
    <property type="nucleotide sequence ID" value="XM_009015131.1"/>
</dbReference>
<feature type="compositionally biased region" description="Low complexity" evidence="1">
    <location>
        <begin position="678"/>
        <end position="690"/>
    </location>
</feature>
<reference evidence="3" key="3">
    <citation type="submission" date="2015-06" db="UniProtKB">
        <authorList>
            <consortium name="EnsemblMetazoa"/>
        </authorList>
    </citation>
    <scope>IDENTIFICATION</scope>
</reference>
<name>T1F1Q9_HELRO</name>
<sequence>MSESRNGKIGFIKRKPVNGSLSPLSKLYMKKANAKLLEEESVLSSESFSGDDDVDRRKLFGGSSFFNQTIQFDGPSKLKKINNASPDFSPIVVDEPVAKNLDNVFNEPIFRSPTSTARRSLLLQKKCVPQETKNLSDGYHMYQLNGICQHDPVICVNGDACSSFQSQSKNPKKSYERCHNFNSPDFASQRGVTNHCMNDKKTFCEELEFCICGIVNEVTKNIKCSKVRNTRISDRYCKEIRKRILLKQKNGSRLSSGEQHINNHLGLHETRSCSEQKQQCPQPQLKNFALFQQKSNSLNFDCTRSTQQNFQPYKFYKQSNKCKQQNVQPQNERFMPQMQNKTLQKDVTCLKSYKKPASVFDELNCDFDNGTKLDDNLSYDQMQSDESTVKKTSKFCLDNNLTKKYSNSGQTMLNDSGLETNNTQNTQFHDCLRQLSALLELCLQQRQKRQKSCKPQTQKKKQTCLQQESLSHKSKKMKNAESIYCKILIKLLCSFLENKKDLQCKSDETSNRTELGESFDSSTNSDVNEPKKVKFNYSNNPVKDYLFKKEKQLNICQKKSKNFKIRRSFRYNDKVSGATNCLKSTRSSTSSLSSDDEIQSCPHRFKISNSTRQNKSCRPLQLNCMGFAGGNYSVSSCSSTNSSDSNRNKFCNPICILQNSDKMKNNYTRKRPFQAKRSYSLDSKSSSDSLNEIDDNKCDPLQICKNKFGQKKSNRKSVKLWNKFNGRAKKCNESLKTLTKASKSPECHEAIDGFNESIANKCYESNSIDCPCNKKLQNMRNSISENCKNVLQNREQDDVNEPCSKDRDAVTDGLIKCIYFLNCILKFDCMKKKYQQSY</sequence>